<dbReference type="Pfam" id="PF05997">
    <property type="entry name" value="Nop52"/>
    <property type="match status" value="1"/>
</dbReference>
<dbReference type="InterPro" id="IPR010301">
    <property type="entry name" value="RRP1"/>
</dbReference>
<evidence type="ECO:0000256" key="3">
    <source>
        <dbReference type="ARBA" id="ARBA00022552"/>
    </source>
</evidence>
<dbReference type="GO" id="GO:0030688">
    <property type="term" value="C:preribosome, small subunit precursor"/>
    <property type="evidence" value="ECO:0007669"/>
    <property type="project" value="InterPro"/>
</dbReference>
<dbReference type="GO" id="GO:0005634">
    <property type="term" value="C:nucleus"/>
    <property type="evidence" value="ECO:0007669"/>
    <property type="project" value="UniProtKB-SubCell"/>
</dbReference>
<evidence type="ECO:0000313" key="7">
    <source>
        <dbReference type="Proteomes" id="UP001140949"/>
    </source>
</evidence>
<feature type="region of interest" description="Disordered" evidence="5">
    <location>
        <begin position="295"/>
        <end position="320"/>
    </location>
</feature>
<dbReference type="PANTHER" id="PTHR13026:SF0">
    <property type="entry name" value="RIBOSOMAL RNA PROCESSING 1B"/>
    <property type="match status" value="1"/>
</dbReference>
<evidence type="ECO:0000256" key="2">
    <source>
        <dbReference type="ARBA" id="ARBA00006374"/>
    </source>
</evidence>
<keyword evidence="7" id="KW-1185">Reference proteome</keyword>
<comment type="subcellular location">
    <subcellularLocation>
        <location evidence="1">Nucleus</location>
    </subcellularLocation>
</comment>
<name>A0AAX6FMF7_IRIPA</name>
<dbReference type="PANTHER" id="PTHR13026">
    <property type="entry name" value="NNP-1 PROTEIN NOVEL NUCLEAR PROTEIN 1 NOP52"/>
    <property type="match status" value="1"/>
</dbReference>
<evidence type="ECO:0000313" key="6">
    <source>
        <dbReference type="EMBL" id="KAJ6817175.1"/>
    </source>
</evidence>
<keyword evidence="3" id="KW-0698">rRNA processing</keyword>
<protein>
    <submittedName>
        <fullName evidence="6">Ribosomal RNA processing protein 1-like protein</fullName>
    </submittedName>
</protein>
<organism evidence="6 7">
    <name type="scientific">Iris pallida</name>
    <name type="common">Sweet iris</name>
    <dbReference type="NCBI Taxonomy" id="29817"/>
    <lineage>
        <taxon>Eukaryota</taxon>
        <taxon>Viridiplantae</taxon>
        <taxon>Streptophyta</taxon>
        <taxon>Embryophyta</taxon>
        <taxon>Tracheophyta</taxon>
        <taxon>Spermatophyta</taxon>
        <taxon>Magnoliopsida</taxon>
        <taxon>Liliopsida</taxon>
        <taxon>Asparagales</taxon>
        <taxon>Iridaceae</taxon>
        <taxon>Iridoideae</taxon>
        <taxon>Irideae</taxon>
        <taxon>Iris</taxon>
    </lineage>
</organism>
<proteinExistence type="inferred from homology"/>
<dbReference type="EMBL" id="JANAVB010027997">
    <property type="protein sequence ID" value="KAJ6817175.1"/>
    <property type="molecule type" value="Genomic_DNA"/>
</dbReference>
<dbReference type="GO" id="GO:0006364">
    <property type="term" value="P:rRNA processing"/>
    <property type="evidence" value="ECO:0007669"/>
    <property type="project" value="UniProtKB-KW"/>
</dbReference>
<feature type="compositionally biased region" description="Basic residues" evidence="5">
    <location>
        <begin position="386"/>
        <end position="397"/>
    </location>
</feature>
<comment type="similarity">
    <text evidence="2">Belongs to the RRP1 family.</text>
</comment>
<accession>A0AAX6FMF7</accession>
<feature type="compositionally biased region" description="Basic residues" evidence="5">
    <location>
        <begin position="533"/>
        <end position="557"/>
    </location>
</feature>
<comment type="caution">
    <text evidence="6">The sequence shown here is derived from an EMBL/GenBank/DDBJ whole genome shotgun (WGS) entry which is preliminary data.</text>
</comment>
<reference evidence="6" key="1">
    <citation type="journal article" date="2023" name="GigaByte">
        <title>Genome assembly of the bearded iris, Iris pallida Lam.</title>
        <authorList>
            <person name="Bruccoleri R.E."/>
            <person name="Oakeley E.J."/>
            <person name="Faust A.M.E."/>
            <person name="Altorfer M."/>
            <person name="Dessus-Babus S."/>
            <person name="Burckhardt D."/>
            <person name="Oertli M."/>
            <person name="Naumann U."/>
            <person name="Petersen F."/>
            <person name="Wong J."/>
        </authorList>
    </citation>
    <scope>NUCLEOTIDE SEQUENCE</scope>
    <source>
        <strain evidence="6">GSM-AAB239-AS_SAM_17_03QT</strain>
    </source>
</reference>
<evidence type="ECO:0000256" key="5">
    <source>
        <dbReference type="SAM" id="MobiDB-lite"/>
    </source>
</evidence>
<feature type="region of interest" description="Disordered" evidence="5">
    <location>
        <begin position="346"/>
        <end position="410"/>
    </location>
</feature>
<feature type="region of interest" description="Disordered" evidence="5">
    <location>
        <begin position="492"/>
        <end position="557"/>
    </location>
</feature>
<sequence length="557" mass="60483">MDSGSVSGAAMAKRLASCNSTSRDRAVRQLSSWFPSAAASLSDAELAKIWKGLFYCVWHSDKLPAQLALINSLSSLVGTLDPPSSLRYLDAFLATVRREWSGIDQLRLDKFYLLIRKFVNRSFALLKKHGWNRELLESFIGVLKEKSLLANDKFQANGVNFFLAEVFLDELSGFLPVAPESFGLLVDLFLRVLERTSDKVLVSKIRVNVFEKLLGCGMGFLGGESDELGKIAIVLGLSEKFLKSASDPETVQGNRKVFFGLRDGFLKLEKDFEKSGLEIAFENLDGGNIVAENAGDGDLVSDDRPAKKRKKEKVSYDGVEKKSKGKKKKIELSSVALESNGEDVASIGDEKETETKSKVKKKKNVLSSSAVESNGEIIVSNGGTKTKSKDKKNKKKTPGSAAESAAGDLMSNDEVLAFDETVISNLQKQFEKVAAEAGMASPATPVNVTVTKKRKRVKSADSKVNGVSTAEKSEGGKSVKKVRFSMKNNLVWKPQTPLPPQSLRLPPSATPRGSALKKGVPPGPVKGSPATVKKIKAKGSSVKKVRKNPRKLHGFSV</sequence>
<feature type="region of interest" description="Disordered" evidence="5">
    <location>
        <begin position="452"/>
        <end position="480"/>
    </location>
</feature>
<evidence type="ECO:0000256" key="1">
    <source>
        <dbReference type="ARBA" id="ARBA00004123"/>
    </source>
</evidence>
<gene>
    <name evidence="6" type="ORF">M6B38_411525</name>
</gene>
<reference evidence="6" key="2">
    <citation type="submission" date="2023-04" db="EMBL/GenBank/DDBJ databases">
        <authorList>
            <person name="Bruccoleri R.E."/>
            <person name="Oakeley E.J."/>
            <person name="Faust A.-M."/>
            <person name="Dessus-Babus S."/>
            <person name="Altorfer M."/>
            <person name="Burckhardt D."/>
            <person name="Oertli M."/>
            <person name="Naumann U."/>
            <person name="Petersen F."/>
            <person name="Wong J."/>
        </authorList>
    </citation>
    <scope>NUCLEOTIDE SEQUENCE</scope>
    <source>
        <strain evidence="6">GSM-AAB239-AS_SAM_17_03QT</strain>
        <tissue evidence="6">Leaf</tissue>
    </source>
</reference>
<evidence type="ECO:0000256" key="4">
    <source>
        <dbReference type="ARBA" id="ARBA00023242"/>
    </source>
</evidence>
<keyword evidence="4" id="KW-0539">Nucleus</keyword>
<dbReference type="AlphaFoldDB" id="A0AAX6FMF7"/>
<dbReference type="Proteomes" id="UP001140949">
    <property type="component" value="Unassembled WGS sequence"/>
</dbReference>
<feature type="compositionally biased region" description="Basic and acidic residues" evidence="5">
    <location>
        <begin position="348"/>
        <end position="357"/>
    </location>
</feature>